<reference evidence="6" key="1">
    <citation type="submission" date="2022-03" db="EMBL/GenBank/DDBJ databases">
        <title>Sea Food Isolates.</title>
        <authorList>
            <person name="Li c."/>
        </authorList>
    </citation>
    <scope>NUCLEOTIDE SEQUENCE</scope>
    <source>
        <strain evidence="6">19GA11TI05</strain>
    </source>
</reference>
<dbReference type="Pfam" id="PF01420">
    <property type="entry name" value="Methylase_S"/>
    <property type="match status" value="2"/>
</dbReference>
<feature type="coiled-coil region" evidence="4">
    <location>
        <begin position="370"/>
        <end position="397"/>
    </location>
</feature>
<keyword evidence="6" id="KW-0255">Endonuclease</keyword>
<feature type="domain" description="Type I restriction modification DNA specificity" evidence="5">
    <location>
        <begin position="3"/>
        <end position="183"/>
    </location>
</feature>
<accession>A0AAU6TXP9</accession>
<dbReference type="EMBL" id="CP095362">
    <property type="protein sequence ID" value="XAG66258.1"/>
    <property type="molecule type" value="Genomic_DNA"/>
</dbReference>
<dbReference type="AlphaFoldDB" id="A0AAU6TXP9"/>
<feature type="domain" description="Type I restriction modification DNA specificity" evidence="5">
    <location>
        <begin position="211"/>
        <end position="387"/>
    </location>
</feature>
<dbReference type="PANTHER" id="PTHR30408">
    <property type="entry name" value="TYPE-1 RESTRICTION ENZYME ECOKI SPECIFICITY PROTEIN"/>
    <property type="match status" value="1"/>
</dbReference>
<dbReference type="REBASE" id="848845">
    <property type="entry name" value="S.BspI05ORF4160P"/>
</dbReference>
<keyword evidence="4" id="KW-0175">Coiled coil</keyword>
<name>A0AAU6TXP9_UNCXX</name>
<evidence type="ECO:0000256" key="2">
    <source>
        <dbReference type="ARBA" id="ARBA00022747"/>
    </source>
</evidence>
<comment type="similarity">
    <text evidence="1">Belongs to the type-I restriction system S methylase family.</text>
</comment>
<keyword evidence="3" id="KW-0238">DNA-binding</keyword>
<dbReference type="GO" id="GO:0003677">
    <property type="term" value="F:DNA binding"/>
    <property type="evidence" value="ECO:0007669"/>
    <property type="project" value="UniProtKB-KW"/>
</dbReference>
<keyword evidence="2" id="KW-0680">Restriction system</keyword>
<keyword evidence="6" id="KW-0540">Nuclease</keyword>
<organism evidence="6">
    <name type="scientific">bacterium 19GA11TI05</name>
    <dbReference type="NCBI Taxonomy" id="2920688"/>
    <lineage>
        <taxon>Bacteria</taxon>
    </lineage>
</organism>
<evidence type="ECO:0000313" key="6">
    <source>
        <dbReference type="EMBL" id="XAG66258.1"/>
    </source>
</evidence>
<proteinExistence type="inferred from homology"/>
<protein>
    <submittedName>
        <fullName evidence="6">Restriction endonuclease subunit S</fullName>
        <ecNumber evidence="6">3.1.21.-</ecNumber>
    </submittedName>
</protein>
<dbReference type="Gene3D" id="1.10.287.1120">
    <property type="entry name" value="Bipartite methylase S protein"/>
    <property type="match status" value="1"/>
</dbReference>
<dbReference type="GO" id="GO:0004519">
    <property type="term" value="F:endonuclease activity"/>
    <property type="evidence" value="ECO:0007669"/>
    <property type="project" value="UniProtKB-KW"/>
</dbReference>
<dbReference type="GO" id="GO:0016787">
    <property type="term" value="F:hydrolase activity"/>
    <property type="evidence" value="ECO:0007669"/>
    <property type="project" value="UniProtKB-KW"/>
</dbReference>
<sequence length="412" mass="46569">MLPEGWEIIHLGDCLSMLRSGLSRNLSSEDIGVPVIRSGNMTDEYINFEELKYWHIDDPQGSDTSNYILDDGDLLISFINSQAQIGKTSIFFNKINRPCIYTTNILRAKPSANLDLRYFFYVTKTKDYDDYIQSITKPAVNQASFTTKDFQKYKFQLPPLPEQKKIARILSTWDNAISATKRLLENSQQRKKALMQQLLTGKKRLPGFEGEWRLKTLNDLYSFKRGKGLSKDLVIPNGKNKCVLYGELYTKYGEVISSVISKTDSHDGLLSIAGDVLLPSSTTTTGIDLANATAVLEDEVLLGGDIIVLRPKELLDPIFMSHLLTHVKKHEIAVKAQGITIIHLYGSDLKKIAVNIPENYDEQKAIVKVLTTAYQENELLQKRLDHLRLEKKALMQQLLTGKRRVVVDTDAA</sequence>
<dbReference type="EC" id="3.1.21.-" evidence="6"/>
<evidence type="ECO:0000256" key="4">
    <source>
        <dbReference type="SAM" id="Coils"/>
    </source>
</evidence>
<evidence type="ECO:0000256" key="3">
    <source>
        <dbReference type="ARBA" id="ARBA00023125"/>
    </source>
</evidence>
<dbReference type="InterPro" id="IPR052021">
    <property type="entry name" value="Type-I_RS_S_subunit"/>
</dbReference>
<evidence type="ECO:0000256" key="1">
    <source>
        <dbReference type="ARBA" id="ARBA00010923"/>
    </source>
</evidence>
<evidence type="ECO:0000259" key="5">
    <source>
        <dbReference type="Pfam" id="PF01420"/>
    </source>
</evidence>
<dbReference type="InterPro" id="IPR044946">
    <property type="entry name" value="Restrct_endonuc_typeI_TRD_sf"/>
</dbReference>
<dbReference type="SUPFAM" id="SSF116734">
    <property type="entry name" value="DNA methylase specificity domain"/>
    <property type="match status" value="2"/>
</dbReference>
<dbReference type="PANTHER" id="PTHR30408:SF12">
    <property type="entry name" value="TYPE I RESTRICTION ENZYME MJAVIII SPECIFICITY SUBUNIT"/>
    <property type="match status" value="1"/>
</dbReference>
<dbReference type="Gene3D" id="3.90.220.20">
    <property type="entry name" value="DNA methylase specificity domains"/>
    <property type="match status" value="2"/>
</dbReference>
<dbReference type="GO" id="GO:0009307">
    <property type="term" value="P:DNA restriction-modification system"/>
    <property type="evidence" value="ECO:0007669"/>
    <property type="project" value="UniProtKB-KW"/>
</dbReference>
<dbReference type="InterPro" id="IPR000055">
    <property type="entry name" value="Restrct_endonuc_typeI_TRD"/>
</dbReference>
<keyword evidence="6" id="KW-0378">Hydrolase</keyword>
<dbReference type="CDD" id="cd17517">
    <property type="entry name" value="RMtype1_S_EcoKI_StySPI-TRD2-CR2_like"/>
    <property type="match status" value="1"/>
</dbReference>
<gene>
    <name evidence="6" type="ORF">MRM81_04165</name>
</gene>